<name>Q0UCL8_PHANO</name>
<sequence>MYWFANNSGLLNAWQEGTEHPGPKKATHELSTGTLKSSKPLER</sequence>
<dbReference type="GeneID" id="5977672"/>
<dbReference type="HOGENOM" id="CLU_3242357_0_0_1"/>
<feature type="region of interest" description="Disordered" evidence="1">
    <location>
        <begin position="13"/>
        <end position="43"/>
    </location>
</feature>
<reference evidence="3" key="1">
    <citation type="journal article" date="2007" name="Plant Cell">
        <title>Dothideomycete-plant interactions illuminated by genome sequencing and EST analysis of the wheat pathogen Stagonospora nodorum.</title>
        <authorList>
            <person name="Hane J.K."/>
            <person name="Lowe R.G."/>
            <person name="Solomon P.S."/>
            <person name="Tan K.C."/>
            <person name="Schoch C.L."/>
            <person name="Spatafora J.W."/>
            <person name="Crous P.W."/>
            <person name="Kodira C."/>
            <person name="Birren B.W."/>
            <person name="Galagan J.E."/>
            <person name="Torriani S.F."/>
            <person name="McDonald B.A."/>
            <person name="Oliver R.P."/>
        </authorList>
    </citation>
    <scope>NUCLEOTIDE SEQUENCE [LARGE SCALE GENOMIC DNA]</scope>
    <source>
        <strain evidence="3">SN15 / ATCC MYA-4574 / FGSC 10173</strain>
    </source>
</reference>
<accession>Q0UCL8</accession>
<dbReference type="EMBL" id="CH445341">
    <property type="protein sequence ID" value="EAT81890.1"/>
    <property type="molecule type" value="Genomic_DNA"/>
</dbReference>
<organism evidence="2 3">
    <name type="scientific">Phaeosphaeria nodorum (strain SN15 / ATCC MYA-4574 / FGSC 10173)</name>
    <name type="common">Glume blotch fungus</name>
    <name type="synonym">Parastagonospora nodorum</name>
    <dbReference type="NCBI Taxonomy" id="321614"/>
    <lineage>
        <taxon>Eukaryota</taxon>
        <taxon>Fungi</taxon>
        <taxon>Dikarya</taxon>
        <taxon>Ascomycota</taxon>
        <taxon>Pezizomycotina</taxon>
        <taxon>Dothideomycetes</taxon>
        <taxon>Pleosporomycetidae</taxon>
        <taxon>Pleosporales</taxon>
        <taxon>Pleosporineae</taxon>
        <taxon>Phaeosphaeriaceae</taxon>
        <taxon>Parastagonospora</taxon>
    </lineage>
</organism>
<dbReference type="AlphaFoldDB" id="Q0UCL8"/>
<dbReference type="Proteomes" id="UP000001055">
    <property type="component" value="Unassembled WGS sequence"/>
</dbReference>
<feature type="compositionally biased region" description="Basic and acidic residues" evidence="1">
    <location>
        <begin position="17"/>
        <end position="28"/>
    </location>
</feature>
<dbReference type="KEGG" id="pno:SNOG_10496"/>
<evidence type="ECO:0000313" key="2">
    <source>
        <dbReference type="EMBL" id="EAT81890.1"/>
    </source>
</evidence>
<gene>
    <name evidence="2" type="ORF">SNOG_10496</name>
</gene>
<evidence type="ECO:0000313" key="3">
    <source>
        <dbReference type="Proteomes" id="UP000001055"/>
    </source>
</evidence>
<evidence type="ECO:0000256" key="1">
    <source>
        <dbReference type="SAM" id="MobiDB-lite"/>
    </source>
</evidence>
<protein>
    <submittedName>
        <fullName evidence="2">Uncharacterized protein</fullName>
    </submittedName>
</protein>
<dbReference type="InParanoid" id="Q0UCL8"/>
<proteinExistence type="predicted"/>
<dbReference type="RefSeq" id="XP_001800765.1">
    <property type="nucleotide sequence ID" value="XM_001800713.1"/>
</dbReference>